<gene>
    <name evidence="3" type="ORF">SMU82_03721</name>
</gene>
<feature type="domain" description="DUF4872" evidence="2">
    <location>
        <begin position="154"/>
        <end position="324"/>
    </location>
</feature>
<dbReference type="Proteomes" id="UP000011676">
    <property type="component" value="Unassembled WGS sequence"/>
</dbReference>
<dbReference type="Pfam" id="PF14399">
    <property type="entry name" value="BtrH_N"/>
    <property type="match status" value="1"/>
</dbReference>
<dbReference type="RefSeq" id="WP_002296206.1">
    <property type="nucleotide sequence ID" value="NZ_AHSR01000015.1"/>
</dbReference>
<dbReference type="EMBL" id="AHSR01000015">
    <property type="protein sequence ID" value="EMC24724.1"/>
    <property type="molecule type" value="Genomic_DNA"/>
</dbReference>
<proteinExistence type="predicted"/>
<dbReference type="AlphaFoldDB" id="A0A829BVS3"/>
<name>A0A829BVS3_STRMG</name>
<evidence type="ECO:0008006" key="5">
    <source>
        <dbReference type="Google" id="ProtNLM"/>
    </source>
</evidence>
<organism evidence="3 4">
    <name type="scientific">Streptococcus mutans SM6</name>
    <dbReference type="NCBI Taxonomy" id="857119"/>
    <lineage>
        <taxon>Bacteria</taxon>
        <taxon>Bacillati</taxon>
        <taxon>Bacillota</taxon>
        <taxon>Bacilli</taxon>
        <taxon>Lactobacillales</taxon>
        <taxon>Streptococcaceae</taxon>
        <taxon>Streptococcus</taxon>
    </lineage>
</organism>
<dbReference type="InterPro" id="IPR026935">
    <property type="entry name" value="BtrH_N"/>
</dbReference>
<comment type="caution">
    <text evidence="3">The sequence shown here is derived from an EMBL/GenBank/DDBJ whole genome shotgun (WGS) entry which is preliminary data.</text>
</comment>
<dbReference type="InterPro" id="IPR032369">
    <property type="entry name" value="DUF4872"/>
</dbReference>
<accession>A0A829BVS3</accession>
<evidence type="ECO:0000313" key="3">
    <source>
        <dbReference type="EMBL" id="EMC24724.1"/>
    </source>
</evidence>
<protein>
    <recommendedName>
        <fullName evidence="5">Lantibiotic ABC transporter</fullName>
    </recommendedName>
</protein>
<evidence type="ECO:0000259" key="2">
    <source>
        <dbReference type="Pfam" id="PF16169"/>
    </source>
</evidence>
<dbReference type="Pfam" id="PF16169">
    <property type="entry name" value="DUF4872"/>
    <property type="match status" value="1"/>
</dbReference>
<sequence>MTVITNTQPFIGQHCESTTIGTLLTQLSIYLSEPMIFGLGEGLGFAIFNMKTLDFPFIGGRIKPDLLTVNLSKNLGLKLITNETNSKNKAWKTVKSLIDSNKAVGLKLDCYHLDYFSNPIHFAAHHVAMLGYDDKKAYLVDTKQQGTKTITSLESLALARNEKGPMSSRNKYYIFEKETALIPIETAILKAVCHNSETYLNPPIKNFGYKGIEKASREIIKWFKQSKDIQKEFAMSALLMKSAGTGGALFRNFYRDFLKEAYEWTGHSAIKIAYEIFKDSAKNWSRLILLFEKTGKTGDIQYVLEASKLLKDLSLQEKEGMQLLNSIKQM</sequence>
<evidence type="ECO:0000313" key="4">
    <source>
        <dbReference type="Proteomes" id="UP000011676"/>
    </source>
</evidence>
<evidence type="ECO:0000259" key="1">
    <source>
        <dbReference type="Pfam" id="PF14399"/>
    </source>
</evidence>
<reference evidence="3 4" key="1">
    <citation type="journal article" date="2013" name="Mol. Biol. Evol.">
        <title>Evolutionary and population genomics of the cavity causing bacteria Streptococcus mutans.</title>
        <authorList>
            <person name="Cornejo O.E."/>
            <person name="Lefebure T."/>
            <person name="Pavinski Bitar P.D."/>
            <person name="Lang P."/>
            <person name="Richards V.P."/>
            <person name="Eilertson K."/>
            <person name="Do T."/>
            <person name="Beighton D."/>
            <person name="Zeng L."/>
            <person name="Ahn S.J."/>
            <person name="Burne R.A."/>
            <person name="Siepel A."/>
            <person name="Bustamante C.D."/>
            <person name="Stanhope M.J."/>
        </authorList>
    </citation>
    <scope>NUCLEOTIDE SEQUENCE [LARGE SCALE GENOMIC DNA]</scope>
    <source>
        <strain evidence="3 4">SM6</strain>
    </source>
</reference>
<feature type="domain" description="Butirosin biosynthesis protein H N-terminal" evidence="1">
    <location>
        <begin position="14"/>
        <end position="142"/>
    </location>
</feature>